<organism evidence="1 2">
    <name type="scientific">Araneus ventricosus</name>
    <name type="common">Orbweaver spider</name>
    <name type="synonym">Epeira ventricosa</name>
    <dbReference type="NCBI Taxonomy" id="182803"/>
    <lineage>
        <taxon>Eukaryota</taxon>
        <taxon>Metazoa</taxon>
        <taxon>Ecdysozoa</taxon>
        <taxon>Arthropoda</taxon>
        <taxon>Chelicerata</taxon>
        <taxon>Arachnida</taxon>
        <taxon>Araneae</taxon>
        <taxon>Araneomorphae</taxon>
        <taxon>Entelegynae</taxon>
        <taxon>Araneoidea</taxon>
        <taxon>Araneidae</taxon>
        <taxon>Araneus</taxon>
    </lineage>
</organism>
<gene>
    <name evidence="1" type="ORF">AVEN_45509_1</name>
</gene>
<dbReference type="Proteomes" id="UP000499080">
    <property type="component" value="Unassembled WGS sequence"/>
</dbReference>
<sequence length="102" mass="11731">MKHAATVTEKRRWNILQIPKTRNLVAFKRARANASRIRRRSQGIWTHFISSLRHSTSSAQIWKKNGAANGIYKVFPFLNAGGTHYSHPMEYPLRGFCSSTQM</sequence>
<evidence type="ECO:0000313" key="2">
    <source>
        <dbReference type="Proteomes" id="UP000499080"/>
    </source>
</evidence>
<evidence type="ECO:0000313" key="1">
    <source>
        <dbReference type="EMBL" id="GBN48770.1"/>
    </source>
</evidence>
<protein>
    <submittedName>
        <fullName evidence="1">Uncharacterized protein</fullName>
    </submittedName>
</protein>
<dbReference type="EMBL" id="BGPR01132298">
    <property type="protein sequence ID" value="GBN48770.1"/>
    <property type="molecule type" value="Genomic_DNA"/>
</dbReference>
<keyword evidence="2" id="KW-1185">Reference proteome</keyword>
<name>A0A4Y2PE47_ARAVE</name>
<reference evidence="1 2" key="1">
    <citation type="journal article" date="2019" name="Sci. Rep.">
        <title>Orb-weaving spider Araneus ventricosus genome elucidates the spidroin gene catalogue.</title>
        <authorList>
            <person name="Kono N."/>
            <person name="Nakamura H."/>
            <person name="Ohtoshi R."/>
            <person name="Moran D.A.P."/>
            <person name="Shinohara A."/>
            <person name="Yoshida Y."/>
            <person name="Fujiwara M."/>
            <person name="Mori M."/>
            <person name="Tomita M."/>
            <person name="Arakawa K."/>
        </authorList>
    </citation>
    <scope>NUCLEOTIDE SEQUENCE [LARGE SCALE GENOMIC DNA]</scope>
</reference>
<proteinExistence type="predicted"/>
<dbReference type="AlphaFoldDB" id="A0A4Y2PE47"/>
<comment type="caution">
    <text evidence="1">The sequence shown here is derived from an EMBL/GenBank/DDBJ whole genome shotgun (WGS) entry which is preliminary data.</text>
</comment>
<accession>A0A4Y2PE47</accession>